<keyword evidence="2" id="KW-1185">Reference proteome</keyword>
<name>A0ACC1HHM4_9FUNG</name>
<dbReference type="Proteomes" id="UP001145114">
    <property type="component" value="Unassembled WGS sequence"/>
</dbReference>
<protein>
    <submittedName>
        <fullName evidence="1">Uncharacterized protein</fullName>
    </submittedName>
</protein>
<organism evidence="1 2">
    <name type="scientific">Spiromyces aspiralis</name>
    <dbReference type="NCBI Taxonomy" id="68401"/>
    <lineage>
        <taxon>Eukaryota</taxon>
        <taxon>Fungi</taxon>
        <taxon>Fungi incertae sedis</taxon>
        <taxon>Zoopagomycota</taxon>
        <taxon>Kickxellomycotina</taxon>
        <taxon>Kickxellomycetes</taxon>
        <taxon>Kickxellales</taxon>
        <taxon>Kickxellaceae</taxon>
        <taxon>Spiromyces</taxon>
    </lineage>
</organism>
<evidence type="ECO:0000313" key="2">
    <source>
        <dbReference type="Proteomes" id="UP001145114"/>
    </source>
</evidence>
<sequence length="91" mass="10379">MAAESPDSNSPPTRDQRKVCHRARDAYLKCLDEAGIDNPEDAKGTCFELREKLYEDCPKTWADYFLQLRILTKQREKSALLSTPISSSTKK</sequence>
<dbReference type="EMBL" id="JAMZIH010005814">
    <property type="protein sequence ID" value="KAJ1674618.1"/>
    <property type="molecule type" value="Genomic_DNA"/>
</dbReference>
<comment type="caution">
    <text evidence="1">The sequence shown here is derived from an EMBL/GenBank/DDBJ whole genome shotgun (WGS) entry which is preliminary data.</text>
</comment>
<reference evidence="1" key="1">
    <citation type="submission" date="2022-06" db="EMBL/GenBank/DDBJ databases">
        <title>Phylogenomic reconstructions and comparative analyses of Kickxellomycotina fungi.</title>
        <authorList>
            <person name="Reynolds N.K."/>
            <person name="Stajich J.E."/>
            <person name="Barry K."/>
            <person name="Grigoriev I.V."/>
            <person name="Crous P."/>
            <person name="Smith M.E."/>
        </authorList>
    </citation>
    <scope>NUCLEOTIDE SEQUENCE</scope>
    <source>
        <strain evidence="1">RSA 2271</strain>
    </source>
</reference>
<gene>
    <name evidence="1" type="ORF">EV182_002908</name>
</gene>
<proteinExistence type="predicted"/>
<accession>A0ACC1HHM4</accession>
<evidence type="ECO:0000313" key="1">
    <source>
        <dbReference type="EMBL" id="KAJ1674618.1"/>
    </source>
</evidence>